<evidence type="ECO:0000256" key="8">
    <source>
        <dbReference type="ARBA" id="ARBA00033215"/>
    </source>
</evidence>
<evidence type="ECO:0000256" key="1">
    <source>
        <dbReference type="ARBA" id="ARBA00004878"/>
    </source>
</evidence>
<evidence type="ECO:0000256" key="10">
    <source>
        <dbReference type="ARBA" id="ARBA00046544"/>
    </source>
</evidence>
<proteinExistence type="inferred from homology"/>
<evidence type="ECO:0000256" key="4">
    <source>
        <dbReference type="ARBA" id="ARBA00014959"/>
    </source>
</evidence>
<dbReference type="Gene3D" id="1.50.10.10">
    <property type="match status" value="2"/>
</dbReference>
<dbReference type="EC" id="5.1.3.8" evidence="3"/>
<evidence type="ECO:0000313" key="12">
    <source>
        <dbReference type="Proteomes" id="UP000663864"/>
    </source>
</evidence>
<evidence type="ECO:0000256" key="9">
    <source>
        <dbReference type="ARBA" id="ARBA00034243"/>
    </source>
</evidence>
<evidence type="ECO:0000313" key="11">
    <source>
        <dbReference type="EMBL" id="CAF1309288.1"/>
    </source>
</evidence>
<comment type="similarity">
    <text evidence="2">Belongs to the N-acylglucosamine 2-epimerase family.</text>
</comment>
<dbReference type="InterPro" id="IPR010819">
    <property type="entry name" value="AGE/CE"/>
</dbReference>
<comment type="subunit">
    <text evidence="10">Homodimer. Forms a heterodimer with renin and inhibits its activity.</text>
</comment>
<dbReference type="Pfam" id="PF07221">
    <property type="entry name" value="GlcNAc_2-epim"/>
    <property type="match status" value="2"/>
</dbReference>
<gene>
    <name evidence="11" type="ORF">ZHD862_LOCUS28398</name>
</gene>
<dbReference type="InterPro" id="IPR012341">
    <property type="entry name" value="6hp_glycosidase-like_sf"/>
</dbReference>
<dbReference type="EMBL" id="CAJNOT010002360">
    <property type="protein sequence ID" value="CAF1309288.1"/>
    <property type="molecule type" value="Genomic_DNA"/>
</dbReference>
<name>A0A815EEE3_9BILA</name>
<comment type="caution">
    <text evidence="11">The sequence shown here is derived from an EMBL/GenBank/DDBJ whole genome shotgun (WGS) entry which is preliminary data.</text>
</comment>
<evidence type="ECO:0000256" key="7">
    <source>
        <dbReference type="ARBA" id="ARBA00031909"/>
    </source>
</evidence>
<comment type="catalytic activity">
    <reaction evidence="9">
        <text>an N-acyl-D-glucosamine = an N-acyl-D-mannosamine</text>
        <dbReference type="Rhea" id="RHEA:19033"/>
        <dbReference type="ChEBI" id="CHEBI:16062"/>
        <dbReference type="ChEBI" id="CHEBI:17274"/>
        <dbReference type="EC" id="5.1.3.8"/>
    </reaction>
    <physiologicalReaction direction="left-to-right" evidence="9">
        <dbReference type="Rhea" id="RHEA:19034"/>
    </physiologicalReaction>
    <physiologicalReaction direction="right-to-left" evidence="9">
        <dbReference type="Rhea" id="RHEA:19035"/>
    </physiologicalReaction>
</comment>
<evidence type="ECO:0000256" key="6">
    <source>
        <dbReference type="ARBA" id="ARBA00031608"/>
    </source>
</evidence>
<evidence type="ECO:0000256" key="2">
    <source>
        <dbReference type="ARBA" id="ARBA00008558"/>
    </source>
</evidence>
<evidence type="ECO:0000256" key="3">
    <source>
        <dbReference type="ARBA" id="ARBA00013176"/>
    </source>
</evidence>
<accession>A0A815EEE3</accession>
<protein>
    <recommendedName>
        <fullName evidence="4">N-acylglucosamine 2-epimerase</fullName>
        <ecNumber evidence="3">5.1.3.8</ecNumber>
    </recommendedName>
    <alternativeName>
        <fullName evidence="8">GlcNAc 2-epimerase</fullName>
    </alternativeName>
    <alternativeName>
        <fullName evidence="6">N-acetyl-D-glucosamine 2-epimerase</fullName>
    </alternativeName>
    <alternativeName>
        <fullName evidence="7">Renin-binding protein</fullName>
    </alternativeName>
</protein>
<keyword evidence="5" id="KW-0413">Isomerase</keyword>
<organism evidence="11 12">
    <name type="scientific">Rotaria sordida</name>
    <dbReference type="NCBI Taxonomy" id="392033"/>
    <lineage>
        <taxon>Eukaryota</taxon>
        <taxon>Metazoa</taxon>
        <taxon>Spiralia</taxon>
        <taxon>Gnathifera</taxon>
        <taxon>Rotifera</taxon>
        <taxon>Eurotatoria</taxon>
        <taxon>Bdelloidea</taxon>
        <taxon>Philodinida</taxon>
        <taxon>Philodinidae</taxon>
        <taxon>Rotaria</taxon>
    </lineage>
</organism>
<reference evidence="11" key="1">
    <citation type="submission" date="2021-02" db="EMBL/GenBank/DDBJ databases">
        <authorList>
            <person name="Nowell W R."/>
        </authorList>
    </citation>
    <scope>NUCLEOTIDE SEQUENCE</scope>
</reference>
<evidence type="ECO:0000256" key="5">
    <source>
        <dbReference type="ARBA" id="ARBA00023235"/>
    </source>
</evidence>
<dbReference type="Proteomes" id="UP000663864">
    <property type="component" value="Unassembled WGS sequence"/>
</dbReference>
<comment type="pathway">
    <text evidence="1">Amino-sugar metabolism; N-acetylneuraminate degradation.</text>
</comment>
<dbReference type="GO" id="GO:0005975">
    <property type="term" value="P:carbohydrate metabolic process"/>
    <property type="evidence" value="ECO:0007669"/>
    <property type="project" value="InterPro"/>
</dbReference>
<dbReference type="SUPFAM" id="SSF48208">
    <property type="entry name" value="Six-hairpin glycosidases"/>
    <property type="match status" value="1"/>
</dbReference>
<dbReference type="InterPro" id="IPR008928">
    <property type="entry name" value="6-hairpin_glycosidase_sf"/>
</dbReference>
<dbReference type="PANTHER" id="PTHR15108">
    <property type="entry name" value="N-ACYLGLUCOSAMINE-2-EPIMERASE"/>
    <property type="match status" value="1"/>
</dbReference>
<sequence length="194" mass="23039">MEEHFWLKEKGLYANEATRDWQLKDYRDQNDNMHAREAMLTAYEVTKDEIYLERAKSVAKVMTESSKELNYQIWEHYYSDCTPDFEYNKNVRTNSLRPWGIQTVKYGRDDKNGGLIYGYDLEGNLYDDDKYFWVQCESLATTALLGDKLNDEKYWRRILTPTNEKCSDEKSPTGKTDYHTMGVCYEVLNVIHKE</sequence>
<dbReference type="GO" id="GO:0050121">
    <property type="term" value="F:N-acylglucosamine 2-epimerase activity"/>
    <property type="evidence" value="ECO:0007669"/>
    <property type="project" value="UniProtKB-EC"/>
</dbReference>
<dbReference type="AlphaFoldDB" id="A0A815EEE3"/>